<dbReference type="InterPro" id="IPR004089">
    <property type="entry name" value="MCPsignal_dom"/>
</dbReference>
<dbReference type="Gene3D" id="1.10.287.950">
    <property type="entry name" value="Methyl-accepting chemotaxis protein"/>
    <property type="match status" value="1"/>
</dbReference>
<keyword evidence="4" id="KW-0472">Membrane</keyword>
<evidence type="ECO:0000313" key="8">
    <source>
        <dbReference type="Proteomes" id="UP000464452"/>
    </source>
</evidence>
<proteinExistence type="inferred from homology"/>
<accession>A0A6P1YEZ4</accession>
<feature type="domain" description="HAMP" evidence="6">
    <location>
        <begin position="75"/>
        <end position="120"/>
    </location>
</feature>
<evidence type="ECO:0000259" key="6">
    <source>
        <dbReference type="PROSITE" id="PS50885"/>
    </source>
</evidence>
<gene>
    <name evidence="7" type="ORF">G3A45_08505</name>
</gene>
<dbReference type="SMART" id="SM00283">
    <property type="entry name" value="MA"/>
    <property type="match status" value="1"/>
</dbReference>
<dbReference type="RefSeq" id="WP_163235181.1">
    <property type="nucleotide sequence ID" value="NZ_CP048617.1"/>
</dbReference>
<dbReference type="Pfam" id="PF00015">
    <property type="entry name" value="MCPsignal"/>
    <property type="match status" value="1"/>
</dbReference>
<sequence length="539" mass="60833">MSDVSVFKKIFFKLVSKNSTKITLLFTMLLCFLVNFALIFIFKISNVFIISAVNIITLLIPVYVVVNTLLISCHEDIVSYLNQITEGNYKLKIPVFSNDEVGRTIKAINNLSLNYRDLFEKIIAVSIKTSELTEKLREYMYINDEKVQEISNAIEKVVEYNNEYAENVGNSISRLDNIGNYIEEIEHIVDAANDSSIRAREVSERGEVTIQETFDKFSEVQNTVENLSSIIKELGNKSKLIIDIVNSINDIAKRTNLLALNAAIESARAGEAGRGFAVVAEEIRGLSEDTTESLKEIEGIVMEISNSINSAVATTEENRRVTKEALEKAEASKKVFDEIKMNSHVTEEKVNTSFNILSELKNHISYIIENISSISQKTDATVACTNDSFNAMGLLKDSIVDLSKSINNLDAMAKELYKHVADDTTDKILRNQMKILSKAIKDNLTVEDCIRIADELHIDNFQITDQDGVIISATERESIGLNLFEIFEYYRDFYEKGDATQIYLTPVVKRLDGRYARFCAKIRDDKKGLIIIEYDIGNI</sequence>
<evidence type="ECO:0000256" key="2">
    <source>
        <dbReference type="ARBA" id="ARBA00029447"/>
    </source>
</evidence>
<dbReference type="GO" id="GO:0007165">
    <property type="term" value="P:signal transduction"/>
    <property type="evidence" value="ECO:0007669"/>
    <property type="project" value="UniProtKB-KW"/>
</dbReference>
<keyword evidence="1 3" id="KW-0807">Transducer</keyword>
<feature type="transmembrane region" description="Helical" evidence="4">
    <location>
        <begin position="21"/>
        <end position="42"/>
    </location>
</feature>
<dbReference type="GO" id="GO:0016020">
    <property type="term" value="C:membrane"/>
    <property type="evidence" value="ECO:0007669"/>
    <property type="project" value="InterPro"/>
</dbReference>
<reference evidence="7 8" key="1">
    <citation type="submission" date="2020-02" db="EMBL/GenBank/DDBJ databases">
        <title>Thermophilic hydrogen producing bacteria, Caloranaerobacter azorensis.</title>
        <authorList>
            <person name="Baek K."/>
        </authorList>
    </citation>
    <scope>NUCLEOTIDE SEQUENCE [LARGE SCALE GENOMIC DNA]</scope>
    <source>
        <strain evidence="7 8">T3-1</strain>
    </source>
</reference>
<dbReference type="InterPro" id="IPR003660">
    <property type="entry name" value="HAMP_dom"/>
</dbReference>
<keyword evidence="4" id="KW-0812">Transmembrane</keyword>
<dbReference type="KEGG" id="cazo:G3A45_08505"/>
<dbReference type="EMBL" id="CP048617">
    <property type="protein sequence ID" value="QIB27328.1"/>
    <property type="molecule type" value="Genomic_DNA"/>
</dbReference>
<name>A0A6P1YEZ4_9FIRM</name>
<feature type="domain" description="Methyl-accepting transducer" evidence="5">
    <location>
        <begin position="147"/>
        <end position="386"/>
    </location>
</feature>
<dbReference type="Gene3D" id="6.10.340.10">
    <property type="match status" value="1"/>
</dbReference>
<dbReference type="PANTHER" id="PTHR32089:SF112">
    <property type="entry name" value="LYSOZYME-LIKE PROTEIN-RELATED"/>
    <property type="match status" value="1"/>
</dbReference>
<comment type="similarity">
    <text evidence="2">Belongs to the methyl-accepting chemotaxis (MCP) protein family.</text>
</comment>
<evidence type="ECO:0000313" key="7">
    <source>
        <dbReference type="EMBL" id="QIB27328.1"/>
    </source>
</evidence>
<dbReference type="Proteomes" id="UP000464452">
    <property type="component" value="Chromosome"/>
</dbReference>
<dbReference type="PROSITE" id="PS50111">
    <property type="entry name" value="CHEMOTAXIS_TRANSDUC_2"/>
    <property type="match status" value="1"/>
</dbReference>
<evidence type="ECO:0008006" key="9">
    <source>
        <dbReference type="Google" id="ProtNLM"/>
    </source>
</evidence>
<dbReference type="AlphaFoldDB" id="A0A6P1YEZ4"/>
<organism evidence="7 8">
    <name type="scientific">Caloranaerobacter azorensis</name>
    <dbReference type="NCBI Taxonomy" id="116090"/>
    <lineage>
        <taxon>Bacteria</taxon>
        <taxon>Bacillati</taxon>
        <taxon>Bacillota</taxon>
        <taxon>Tissierellia</taxon>
        <taxon>Tissierellales</taxon>
        <taxon>Thermohalobacteraceae</taxon>
        <taxon>Caloranaerobacter</taxon>
    </lineage>
</organism>
<feature type="transmembrane region" description="Helical" evidence="4">
    <location>
        <begin position="48"/>
        <end position="71"/>
    </location>
</feature>
<evidence type="ECO:0000256" key="1">
    <source>
        <dbReference type="ARBA" id="ARBA00023224"/>
    </source>
</evidence>
<dbReference type="PANTHER" id="PTHR32089">
    <property type="entry name" value="METHYL-ACCEPTING CHEMOTAXIS PROTEIN MCPB"/>
    <property type="match status" value="1"/>
</dbReference>
<evidence type="ECO:0000256" key="3">
    <source>
        <dbReference type="PROSITE-ProRule" id="PRU00284"/>
    </source>
</evidence>
<dbReference type="CDD" id="cd06225">
    <property type="entry name" value="HAMP"/>
    <property type="match status" value="1"/>
</dbReference>
<keyword evidence="4" id="KW-1133">Transmembrane helix</keyword>
<protein>
    <recommendedName>
        <fullName evidence="9">Methyl-accepting chemotaxis protein</fullName>
    </recommendedName>
</protein>
<evidence type="ECO:0000256" key="4">
    <source>
        <dbReference type="SAM" id="Phobius"/>
    </source>
</evidence>
<dbReference type="SUPFAM" id="SSF58104">
    <property type="entry name" value="Methyl-accepting chemotaxis protein (MCP) signaling domain"/>
    <property type="match status" value="1"/>
</dbReference>
<dbReference type="PROSITE" id="PS50885">
    <property type="entry name" value="HAMP"/>
    <property type="match status" value="1"/>
</dbReference>
<evidence type="ECO:0000259" key="5">
    <source>
        <dbReference type="PROSITE" id="PS50111"/>
    </source>
</evidence>